<gene>
    <name evidence="1" type="ORF">E2C01_088622</name>
</gene>
<protein>
    <submittedName>
        <fullName evidence="1">Uncharacterized protein</fullName>
    </submittedName>
</protein>
<comment type="caution">
    <text evidence="1">The sequence shown here is derived from an EMBL/GenBank/DDBJ whole genome shotgun (WGS) entry which is preliminary data.</text>
</comment>
<keyword evidence="2" id="KW-1185">Reference proteome</keyword>
<organism evidence="1 2">
    <name type="scientific">Portunus trituberculatus</name>
    <name type="common">Swimming crab</name>
    <name type="synonym">Neptunus trituberculatus</name>
    <dbReference type="NCBI Taxonomy" id="210409"/>
    <lineage>
        <taxon>Eukaryota</taxon>
        <taxon>Metazoa</taxon>
        <taxon>Ecdysozoa</taxon>
        <taxon>Arthropoda</taxon>
        <taxon>Crustacea</taxon>
        <taxon>Multicrustacea</taxon>
        <taxon>Malacostraca</taxon>
        <taxon>Eumalacostraca</taxon>
        <taxon>Eucarida</taxon>
        <taxon>Decapoda</taxon>
        <taxon>Pleocyemata</taxon>
        <taxon>Brachyura</taxon>
        <taxon>Eubrachyura</taxon>
        <taxon>Portunoidea</taxon>
        <taxon>Portunidae</taxon>
        <taxon>Portuninae</taxon>
        <taxon>Portunus</taxon>
    </lineage>
</organism>
<name>A0A5B7JGJ1_PORTR</name>
<reference evidence="1 2" key="1">
    <citation type="submission" date="2019-05" db="EMBL/GenBank/DDBJ databases">
        <title>Another draft genome of Portunus trituberculatus and its Hox gene families provides insights of decapod evolution.</title>
        <authorList>
            <person name="Jeong J.-H."/>
            <person name="Song I."/>
            <person name="Kim S."/>
            <person name="Choi T."/>
            <person name="Kim D."/>
            <person name="Ryu S."/>
            <person name="Kim W."/>
        </authorList>
    </citation>
    <scope>NUCLEOTIDE SEQUENCE [LARGE SCALE GENOMIC DNA]</scope>
    <source>
        <tissue evidence="1">Muscle</tissue>
    </source>
</reference>
<evidence type="ECO:0000313" key="2">
    <source>
        <dbReference type="Proteomes" id="UP000324222"/>
    </source>
</evidence>
<evidence type="ECO:0000313" key="1">
    <source>
        <dbReference type="EMBL" id="MPC93493.1"/>
    </source>
</evidence>
<accession>A0A5B7JGJ1</accession>
<sequence>MERRRTRRSAREE</sequence>
<proteinExistence type="predicted"/>
<dbReference type="EMBL" id="VSRR010095037">
    <property type="protein sequence ID" value="MPC93493.1"/>
    <property type="molecule type" value="Genomic_DNA"/>
</dbReference>
<dbReference type="Proteomes" id="UP000324222">
    <property type="component" value="Unassembled WGS sequence"/>
</dbReference>